<dbReference type="InterPro" id="IPR056021">
    <property type="entry name" value="DUF7600"/>
</dbReference>
<evidence type="ECO:0000313" key="3">
    <source>
        <dbReference type="Proteomes" id="UP000766486"/>
    </source>
</evidence>
<name>A0ABY6V138_BIOOC</name>
<sequence>MILDSDGDDPEEFRLVGGCLSLYHHHVRIPDCLQTITLHLIDLGGPENIFIAGLTFRGIDGSSTTAGYLSPKQMSIIIVGQLQGLSLAIDSRGIRAIKFHTSKSDRSSDVWVGNPHDCPKTERLAFSSGRVSAVDVGFDGCKITSLAAVQGLGAAQQTQGNLASAALWYPEVPPASATLQNLELADNRYFTNSKYYAPLVWAHFGGQRGESLRNLVSITFTVNKGIMKMTFGYNSLPDLTLGRHVLPLHEYWELPPAKFIINGPGGEFITGVDVSYSMTERQGYQYALECDFMRLRAVKVYTNYGRSRTFKARNADKSGWSVQRFRNTSENTRITGFYTRQRPDRAAGFTGLGVVLETV</sequence>
<gene>
    <name evidence="2" type="ORF">CLO192961_LOCUS462877</name>
</gene>
<feature type="domain" description="DUF7600" evidence="1">
    <location>
        <begin position="13"/>
        <end position="148"/>
    </location>
</feature>
<proteinExistence type="predicted"/>
<reference evidence="2 3" key="1">
    <citation type="submission" date="2019-06" db="EMBL/GenBank/DDBJ databases">
        <authorList>
            <person name="Broberg M."/>
        </authorList>
    </citation>
    <scope>NUCLEOTIDE SEQUENCE [LARGE SCALE GENOMIC DNA]</scope>
</reference>
<dbReference type="EMBL" id="CABFNS010000936">
    <property type="protein sequence ID" value="VUC37109.1"/>
    <property type="molecule type" value="Genomic_DNA"/>
</dbReference>
<dbReference type="InterPro" id="IPR036404">
    <property type="entry name" value="Jacalin-like_lectin_dom_sf"/>
</dbReference>
<evidence type="ECO:0000313" key="2">
    <source>
        <dbReference type="EMBL" id="VUC37109.1"/>
    </source>
</evidence>
<comment type="caution">
    <text evidence="2">The sequence shown here is derived from an EMBL/GenBank/DDBJ whole genome shotgun (WGS) entry which is preliminary data.</text>
</comment>
<dbReference type="SUPFAM" id="SSF51101">
    <property type="entry name" value="Mannose-binding lectins"/>
    <property type="match status" value="1"/>
</dbReference>
<keyword evidence="3" id="KW-1185">Reference proteome</keyword>
<protein>
    <recommendedName>
        <fullName evidence="1">DUF7600 domain-containing protein</fullName>
    </recommendedName>
</protein>
<accession>A0ABY6V138</accession>
<evidence type="ECO:0000259" key="1">
    <source>
        <dbReference type="Pfam" id="PF24539"/>
    </source>
</evidence>
<organism evidence="2 3">
    <name type="scientific">Bionectria ochroleuca</name>
    <name type="common">Gliocladium roseum</name>
    <dbReference type="NCBI Taxonomy" id="29856"/>
    <lineage>
        <taxon>Eukaryota</taxon>
        <taxon>Fungi</taxon>
        <taxon>Dikarya</taxon>
        <taxon>Ascomycota</taxon>
        <taxon>Pezizomycotina</taxon>
        <taxon>Sordariomycetes</taxon>
        <taxon>Hypocreomycetidae</taxon>
        <taxon>Hypocreales</taxon>
        <taxon>Bionectriaceae</taxon>
        <taxon>Clonostachys</taxon>
    </lineage>
</organism>
<dbReference type="Proteomes" id="UP000766486">
    <property type="component" value="Unassembled WGS sequence"/>
</dbReference>
<dbReference type="Pfam" id="PF24539">
    <property type="entry name" value="DUF7600"/>
    <property type="match status" value="1"/>
</dbReference>